<dbReference type="PROSITE" id="PS50928">
    <property type="entry name" value="ABC_TM1"/>
    <property type="match status" value="1"/>
</dbReference>
<evidence type="ECO:0000259" key="11">
    <source>
        <dbReference type="PROSITE" id="PS50928"/>
    </source>
</evidence>
<protein>
    <submittedName>
        <fullName evidence="13">Amino acid ABC transporter membrane protein (PAAT family)</fullName>
    </submittedName>
    <submittedName>
        <fullName evidence="12">Polar amino acid transport system permease protein</fullName>
    </submittedName>
</protein>
<dbReference type="InterPro" id="IPR000515">
    <property type="entry name" value="MetI-like"/>
</dbReference>
<keyword evidence="7" id="KW-0029">Amino-acid transport</keyword>
<dbReference type="InterPro" id="IPR043429">
    <property type="entry name" value="ArtM/GltK/GlnP/TcyL/YhdX-like"/>
</dbReference>
<dbReference type="InterPro" id="IPR010065">
    <property type="entry name" value="AA_ABC_transptr_permease_3TM"/>
</dbReference>
<dbReference type="AlphaFoldDB" id="A0A1S9GLD4"/>
<evidence type="ECO:0000256" key="9">
    <source>
        <dbReference type="ARBA" id="ARBA00023136"/>
    </source>
</evidence>
<feature type="transmembrane region" description="Helical" evidence="10">
    <location>
        <begin position="187"/>
        <end position="205"/>
    </location>
</feature>
<organism evidence="13 14">
    <name type="scientific">Rhizobium laguerreae</name>
    <dbReference type="NCBI Taxonomy" id="1076926"/>
    <lineage>
        <taxon>Bacteria</taxon>
        <taxon>Pseudomonadati</taxon>
        <taxon>Pseudomonadota</taxon>
        <taxon>Alphaproteobacteria</taxon>
        <taxon>Hyphomicrobiales</taxon>
        <taxon>Rhizobiaceae</taxon>
        <taxon>Rhizobium/Agrobacterium group</taxon>
        <taxon>Rhizobium</taxon>
    </lineage>
</organism>
<dbReference type="SUPFAM" id="SSF161098">
    <property type="entry name" value="MetI-like"/>
    <property type="match status" value="1"/>
</dbReference>
<dbReference type="Pfam" id="PF00528">
    <property type="entry name" value="BPD_transp_1"/>
    <property type="match status" value="1"/>
</dbReference>
<feature type="domain" description="ABC transmembrane type-1" evidence="11">
    <location>
        <begin position="18"/>
        <end position="206"/>
    </location>
</feature>
<evidence type="ECO:0000256" key="8">
    <source>
        <dbReference type="ARBA" id="ARBA00022989"/>
    </source>
</evidence>
<dbReference type="GeneID" id="303210356"/>
<comment type="similarity">
    <text evidence="3">Belongs to the binding-protein-dependent transport system permease family. HisMQ subfamily.</text>
</comment>
<evidence type="ECO:0000256" key="6">
    <source>
        <dbReference type="ARBA" id="ARBA00022692"/>
    </source>
</evidence>
<keyword evidence="5" id="KW-1003">Cell membrane</keyword>
<feature type="transmembrane region" description="Helical" evidence="10">
    <location>
        <begin position="54"/>
        <end position="77"/>
    </location>
</feature>
<evidence type="ECO:0000313" key="13">
    <source>
        <dbReference type="EMBL" id="TCU15064.1"/>
    </source>
</evidence>
<comment type="caution">
    <text evidence="13">The sequence shown here is derived from an EMBL/GenBank/DDBJ whole genome shotgun (WGS) entry which is preliminary data.</text>
</comment>
<dbReference type="CDD" id="cd06261">
    <property type="entry name" value="TM_PBP2"/>
    <property type="match status" value="1"/>
</dbReference>
<dbReference type="NCBIfam" id="TIGR01726">
    <property type="entry name" value="HEQRo_perm_3TM"/>
    <property type="match status" value="1"/>
</dbReference>
<evidence type="ECO:0000256" key="4">
    <source>
        <dbReference type="ARBA" id="ARBA00022448"/>
    </source>
</evidence>
<gene>
    <name evidence="13" type="ORF">EV131_12078</name>
    <name evidence="12" type="ORF">FHS25_006317</name>
</gene>
<dbReference type="EMBL" id="JACHXX010000012">
    <property type="protein sequence ID" value="MBB3165805.1"/>
    <property type="molecule type" value="Genomic_DNA"/>
</dbReference>
<comment type="subcellular location">
    <subcellularLocation>
        <location evidence="2">Cell inner membrane</location>
        <topology evidence="2">Multi-pass membrane protein</topology>
    </subcellularLocation>
    <subcellularLocation>
        <location evidence="10">Cell membrane</location>
        <topology evidence="10">Multi-pass membrane protein</topology>
    </subcellularLocation>
</comment>
<evidence type="ECO:0000256" key="10">
    <source>
        <dbReference type="RuleBase" id="RU363032"/>
    </source>
</evidence>
<evidence type="ECO:0000313" key="15">
    <source>
        <dbReference type="Proteomes" id="UP000542811"/>
    </source>
</evidence>
<keyword evidence="9 10" id="KW-0472">Membrane</keyword>
<keyword evidence="6 10" id="KW-0812">Transmembrane</keyword>
<evidence type="ECO:0000256" key="3">
    <source>
        <dbReference type="ARBA" id="ARBA00010072"/>
    </source>
</evidence>
<dbReference type="PANTHER" id="PTHR30614">
    <property type="entry name" value="MEMBRANE COMPONENT OF AMINO ACID ABC TRANSPORTER"/>
    <property type="match status" value="1"/>
</dbReference>
<evidence type="ECO:0000256" key="5">
    <source>
        <dbReference type="ARBA" id="ARBA00022475"/>
    </source>
</evidence>
<reference evidence="12 15" key="2">
    <citation type="submission" date="2020-08" db="EMBL/GenBank/DDBJ databases">
        <title>Genomic Encyclopedia of Type Strains, Phase III (KMG-III): the genomes of soil and plant-associated and newly described type strains.</title>
        <authorList>
            <person name="Whitman W."/>
        </authorList>
    </citation>
    <scope>NUCLEOTIDE SEQUENCE [LARGE SCALE GENOMIC DNA]</scope>
    <source>
        <strain evidence="12 15">CECT 8280</strain>
    </source>
</reference>
<evidence type="ECO:0000313" key="14">
    <source>
        <dbReference type="Proteomes" id="UP000295021"/>
    </source>
</evidence>
<keyword evidence="4 10" id="KW-0813">Transport</keyword>
<reference evidence="13 14" key="1">
    <citation type="submission" date="2019-03" db="EMBL/GenBank/DDBJ databases">
        <title>Genomic Encyclopedia of Type Strains, Phase IV (KMG-V): Genome sequencing to study the core and pangenomes of soil and plant-associated prokaryotes.</title>
        <authorList>
            <person name="Whitman W."/>
        </authorList>
    </citation>
    <scope>NUCLEOTIDE SEQUENCE [LARGE SCALE GENOMIC DNA]</scope>
    <source>
        <strain evidence="13 14">FB403</strain>
    </source>
</reference>
<proteinExistence type="inferred from homology"/>
<sequence length="216" mass="23603">MIDWNIVWLSVPLLAKASVVTIQIAVLAGIAEIVFGIALGLVSLAQSRLIRTPVAIYVDVIRGTPLLIQIFFVYFVLPGFGIGFNEFWAGVTALGLNGAAFIAETVRGAVGSIEKGQSEAARSIGMREHQTLIWILLPQALRQIVPPTTNEVINLTKNTSLLSAISVFELTRSGQSIVSMYFAPLEVYGLLAIYYYVIVKALTVLSRKLENILPKW</sequence>
<dbReference type="PANTHER" id="PTHR30614:SF20">
    <property type="entry name" value="GLUTAMINE TRANSPORT SYSTEM PERMEASE PROTEIN GLNP"/>
    <property type="match status" value="1"/>
</dbReference>
<name>A0A1S9GLD4_9HYPH</name>
<comment type="function">
    <text evidence="1">Part of the binding-protein-dependent transport system for glutamine; probably responsible for the translocation of the substrate across the membrane.</text>
</comment>
<feature type="transmembrane region" description="Helical" evidence="10">
    <location>
        <begin position="20"/>
        <end position="42"/>
    </location>
</feature>
<dbReference type="Proteomes" id="UP000542811">
    <property type="component" value="Unassembled WGS sequence"/>
</dbReference>
<dbReference type="GO" id="GO:0043190">
    <property type="term" value="C:ATP-binding cassette (ABC) transporter complex"/>
    <property type="evidence" value="ECO:0007669"/>
    <property type="project" value="InterPro"/>
</dbReference>
<evidence type="ECO:0000256" key="2">
    <source>
        <dbReference type="ARBA" id="ARBA00004429"/>
    </source>
</evidence>
<keyword evidence="8 10" id="KW-1133">Transmembrane helix</keyword>
<dbReference type="GO" id="GO:0006865">
    <property type="term" value="P:amino acid transport"/>
    <property type="evidence" value="ECO:0007669"/>
    <property type="project" value="UniProtKB-KW"/>
</dbReference>
<dbReference type="InterPro" id="IPR035906">
    <property type="entry name" value="MetI-like_sf"/>
</dbReference>
<dbReference type="EMBL" id="SMBI01000020">
    <property type="protein sequence ID" value="TCU15064.1"/>
    <property type="molecule type" value="Genomic_DNA"/>
</dbReference>
<keyword evidence="15" id="KW-1185">Reference proteome</keyword>
<dbReference type="RefSeq" id="WP_011654132.1">
    <property type="nucleotide sequence ID" value="NZ_JACHXX010000012.1"/>
</dbReference>
<dbReference type="Proteomes" id="UP000295021">
    <property type="component" value="Unassembled WGS sequence"/>
</dbReference>
<dbReference type="Gene3D" id="1.10.3720.10">
    <property type="entry name" value="MetI-like"/>
    <property type="match status" value="1"/>
</dbReference>
<evidence type="ECO:0000256" key="1">
    <source>
        <dbReference type="ARBA" id="ARBA00003159"/>
    </source>
</evidence>
<evidence type="ECO:0000256" key="7">
    <source>
        <dbReference type="ARBA" id="ARBA00022970"/>
    </source>
</evidence>
<dbReference type="GO" id="GO:0022857">
    <property type="term" value="F:transmembrane transporter activity"/>
    <property type="evidence" value="ECO:0007669"/>
    <property type="project" value="InterPro"/>
</dbReference>
<accession>A0A1S9GLD4</accession>
<evidence type="ECO:0000313" key="12">
    <source>
        <dbReference type="EMBL" id="MBB3165805.1"/>
    </source>
</evidence>